<evidence type="ECO:0000313" key="2">
    <source>
        <dbReference type="Proteomes" id="UP000694867"/>
    </source>
</evidence>
<dbReference type="Proteomes" id="UP000694867">
    <property type="component" value="Unplaced"/>
</dbReference>
<accession>A0AAJ7P8Y3</accession>
<feature type="region of interest" description="Disordered" evidence="1">
    <location>
        <begin position="243"/>
        <end position="278"/>
    </location>
</feature>
<dbReference type="AlphaFoldDB" id="A0AAJ7P8Y3"/>
<dbReference type="RefSeq" id="XP_018493717.1">
    <property type="nucleotide sequence ID" value="XM_018638201.1"/>
</dbReference>
<feature type="compositionally biased region" description="Polar residues" evidence="1">
    <location>
        <begin position="268"/>
        <end position="278"/>
    </location>
</feature>
<feature type="region of interest" description="Disordered" evidence="1">
    <location>
        <begin position="17"/>
        <end position="48"/>
    </location>
</feature>
<organism evidence="2 3">
    <name type="scientific">Galendromus occidentalis</name>
    <name type="common">western predatory mite</name>
    <dbReference type="NCBI Taxonomy" id="34638"/>
    <lineage>
        <taxon>Eukaryota</taxon>
        <taxon>Metazoa</taxon>
        <taxon>Ecdysozoa</taxon>
        <taxon>Arthropoda</taxon>
        <taxon>Chelicerata</taxon>
        <taxon>Arachnida</taxon>
        <taxon>Acari</taxon>
        <taxon>Parasitiformes</taxon>
        <taxon>Mesostigmata</taxon>
        <taxon>Gamasina</taxon>
        <taxon>Phytoseioidea</taxon>
        <taxon>Phytoseiidae</taxon>
        <taxon>Typhlodrominae</taxon>
        <taxon>Galendromus</taxon>
    </lineage>
</organism>
<dbReference type="KEGG" id="goe:100907411"/>
<name>A0AAJ7P8Y3_9ACAR</name>
<gene>
    <name evidence="3" type="primary">LOC100907411</name>
</gene>
<evidence type="ECO:0000313" key="3">
    <source>
        <dbReference type="RefSeq" id="XP_018493717.1"/>
    </source>
</evidence>
<sequence>MVLEKFLHRLKISKRNPLMESDGDGDSVYSRSPSTTSSSAQLLPKSSPPQSAAKSFFWSSPLKRAFTKLVGCNKLAYWCRRSRKPPTSSPATPGKDPLLQHSASDDWYCQGAKQNCYEKQEQLIQAYFKNLRYDNRLFSIGISRTTFSGKLLGPTEIYAKPGSKIIVESADGRYFKVRIDVQKSHREKRCSTPTPPGFVADMVTRLEDNHMPLEPGIHQRSERTHYTGSQDACHQSSILASKSLTGGNIPNRHKHKSNTTQTKRRNPKNNFSNVLHHSGCQATNSGVFVSIREQYSSVSVGLRPDVVIGQPNHHLNCFSPGEHFICHYF</sequence>
<dbReference type="GeneID" id="100907411"/>
<keyword evidence="2" id="KW-1185">Reference proteome</keyword>
<proteinExistence type="predicted"/>
<evidence type="ECO:0000256" key="1">
    <source>
        <dbReference type="SAM" id="MobiDB-lite"/>
    </source>
</evidence>
<feature type="compositionally biased region" description="Basic residues" evidence="1">
    <location>
        <begin position="251"/>
        <end position="267"/>
    </location>
</feature>
<protein>
    <submittedName>
        <fullName evidence="3">Uncharacterized protein LOC100907411</fullName>
    </submittedName>
</protein>
<reference evidence="3" key="1">
    <citation type="submission" date="2025-08" db="UniProtKB">
        <authorList>
            <consortium name="RefSeq"/>
        </authorList>
    </citation>
    <scope>IDENTIFICATION</scope>
</reference>
<feature type="compositionally biased region" description="Low complexity" evidence="1">
    <location>
        <begin position="27"/>
        <end position="48"/>
    </location>
</feature>